<gene>
    <name evidence="2" type="ORF">GBAR_LOCUS8817</name>
</gene>
<comment type="caution">
    <text evidence="2">The sequence shown here is derived from an EMBL/GenBank/DDBJ whole genome shotgun (WGS) entry which is preliminary data.</text>
</comment>
<name>A0AA35WB45_GEOBA</name>
<dbReference type="AlphaFoldDB" id="A0AA35WB45"/>
<evidence type="ECO:0000256" key="1">
    <source>
        <dbReference type="SAM" id="MobiDB-lite"/>
    </source>
</evidence>
<feature type="non-terminal residue" evidence="2">
    <location>
        <position position="70"/>
    </location>
</feature>
<protein>
    <submittedName>
        <fullName evidence="2">Uncharacterized protein</fullName>
    </submittedName>
</protein>
<dbReference type="Proteomes" id="UP001174909">
    <property type="component" value="Unassembled WGS sequence"/>
</dbReference>
<reference evidence="2" key="1">
    <citation type="submission" date="2023-03" db="EMBL/GenBank/DDBJ databases">
        <authorList>
            <person name="Steffen K."/>
            <person name="Cardenas P."/>
        </authorList>
    </citation>
    <scope>NUCLEOTIDE SEQUENCE</scope>
</reference>
<evidence type="ECO:0000313" key="3">
    <source>
        <dbReference type="Proteomes" id="UP001174909"/>
    </source>
</evidence>
<accession>A0AA35WB45</accession>
<organism evidence="2 3">
    <name type="scientific">Geodia barretti</name>
    <name type="common">Barrett's horny sponge</name>
    <dbReference type="NCBI Taxonomy" id="519541"/>
    <lineage>
        <taxon>Eukaryota</taxon>
        <taxon>Metazoa</taxon>
        <taxon>Porifera</taxon>
        <taxon>Demospongiae</taxon>
        <taxon>Heteroscleromorpha</taxon>
        <taxon>Tetractinellida</taxon>
        <taxon>Astrophorina</taxon>
        <taxon>Geodiidae</taxon>
        <taxon>Geodia</taxon>
    </lineage>
</organism>
<sequence length="70" mass="7729">GQYLEIYPVAISGERVQLIFVFCFDRTVLKSQPGFNLCLCVLLTRVSQSVSHGNNQEEAGSSEGRERGGH</sequence>
<dbReference type="EMBL" id="CASHTH010001322">
    <property type="protein sequence ID" value="CAI8014049.1"/>
    <property type="molecule type" value="Genomic_DNA"/>
</dbReference>
<evidence type="ECO:0000313" key="2">
    <source>
        <dbReference type="EMBL" id="CAI8014049.1"/>
    </source>
</evidence>
<proteinExistence type="predicted"/>
<feature type="region of interest" description="Disordered" evidence="1">
    <location>
        <begin position="49"/>
        <end position="70"/>
    </location>
</feature>
<keyword evidence="3" id="KW-1185">Reference proteome</keyword>